<feature type="non-terminal residue" evidence="2">
    <location>
        <position position="1"/>
    </location>
</feature>
<feature type="region of interest" description="Disordered" evidence="1">
    <location>
        <begin position="25"/>
        <end position="46"/>
    </location>
</feature>
<reference evidence="3" key="1">
    <citation type="submission" date="2016-06" db="EMBL/GenBank/DDBJ databases">
        <title>Parallel loss of symbiosis genes in relatives of nitrogen-fixing non-legume Parasponia.</title>
        <authorList>
            <person name="Van Velzen R."/>
            <person name="Holmer R."/>
            <person name="Bu F."/>
            <person name="Rutten L."/>
            <person name="Van Zeijl A."/>
            <person name="Liu W."/>
            <person name="Santuari L."/>
            <person name="Cao Q."/>
            <person name="Sharma T."/>
            <person name="Shen D."/>
            <person name="Roswanjaya Y."/>
            <person name="Wardhani T."/>
            <person name="Kalhor M.S."/>
            <person name="Jansen J."/>
            <person name="Van den Hoogen J."/>
            <person name="Gungor B."/>
            <person name="Hartog M."/>
            <person name="Hontelez J."/>
            <person name="Verver J."/>
            <person name="Yang W.-C."/>
            <person name="Schijlen E."/>
            <person name="Repin R."/>
            <person name="Schilthuizen M."/>
            <person name="Schranz E."/>
            <person name="Heidstra R."/>
            <person name="Miyata K."/>
            <person name="Fedorova E."/>
            <person name="Kohlen W."/>
            <person name="Bisseling T."/>
            <person name="Smit S."/>
            <person name="Geurts R."/>
        </authorList>
    </citation>
    <scope>NUCLEOTIDE SEQUENCE [LARGE SCALE GENOMIC DNA]</scope>
    <source>
        <strain evidence="3">cv. WU1-14</strain>
    </source>
</reference>
<feature type="compositionally biased region" description="Polar residues" evidence="1">
    <location>
        <begin position="25"/>
        <end position="36"/>
    </location>
</feature>
<proteinExistence type="predicted"/>
<evidence type="ECO:0000256" key="1">
    <source>
        <dbReference type="SAM" id="MobiDB-lite"/>
    </source>
</evidence>
<gene>
    <name evidence="2" type="ORF">PanWU01x14_022980</name>
</gene>
<evidence type="ECO:0000313" key="2">
    <source>
        <dbReference type="EMBL" id="PON77944.1"/>
    </source>
</evidence>
<accession>A0A2P5DXC8</accession>
<dbReference type="EMBL" id="JXTB01000011">
    <property type="protein sequence ID" value="PON77944.1"/>
    <property type="molecule type" value="Genomic_DNA"/>
</dbReference>
<dbReference type="AlphaFoldDB" id="A0A2P5DXC8"/>
<comment type="caution">
    <text evidence="2">The sequence shown here is derived from an EMBL/GenBank/DDBJ whole genome shotgun (WGS) entry which is preliminary data.</text>
</comment>
<protein>
    <submittedName>
        <fullName evidence="2">Uncharacterized protein</fullName>
    </submittedName>
</protein>
<organism evidence="2 3">
    <name type="scientific">Parasponia andersonii</name>
    <name type="common">Sponia andersonii</name>
    <dbReference type="NCBI Taxonomy" id="3476"/>
    <lineage>
        <taxon>Eukaryota</taxon>
        <taxon>Viridiplantae</taxon>
        <taxon>Streptophyta</taxon>
        <taxon>Embryophyta</taxon>
        <taxon>Tracheophyta</taxon>
        <taxon>Spermatophyta</taxon>
        <taxon>Magnoliopsida</taxon>
        <taxon>eudicotyledons</taxon>
        <taxon>Gunneridae</taxon>
        <taxon>Pentapetalae</taxon>
        <taxon>rosids</taxon>
        <taxon>fabids</taxon>
        <taxon>Rosales</taxon>
        <taxon>Cannabaceae</taxon>
        <taxon>Parasponia</taxon>
    </lineage>
</organism>
<name>A0A2P5DXC8_PARAD</name>
<keyword evidence="3" id="KW-1185">Reference proteome</keyword>
<sequence>FAHDTPCELNILRHNGYSLCVNGVSSKSPTNPTSANLHRKKKKKRLPLSQLSDKLDVKGSSSIISSGLQYVNFLQLWKHIADLKFWPSNGILPPPQPIFPPGRFSSLMPLLFSILAIDYTIPAYSGRRSST</sequence>
<evidence type="ECO:0000313" key="3">
    <source>
        <dbReference type="Proteomes" id="UP000237105"/>
    </source>
</evidence>
<dbReference type="Proteomes" id="UP000237105">
    <property type="component" value="Unassembled WGS sequence"/>
</dbReference>
<feature type="compositionally biased region" description="Basic residues" evidence="1">
    <location>
        <begin position="37"/>
        <end position="46"/>
    </location>
</feature>